<dbReference type="RefSeq" id="WP_343251336.1">
    <property type="nucleotide sequence ID" value="NZ_HG937516.1"/>
</dbReference>
<dbReference type="Gene3D" id="3.40.50.300">
    <property type="entry name" value="P-loop containing nucleotide triphosphate hydrolases"/>
    <property type="match status" value="1"/>
</dbReference>
<gene>
    <name evidence="4" type="ORF">MAMA39_05880</name>
</gene>
<keyword evidence="1" id="KW-0547">Nucleotide-binding</keyword>
<dbReference type="EC" id="2.7.1.24" evidence="3"/>
<dbReference type="Pfam" id="PF01121">
    <property type="entry name" value="CoaE"/>
    <property type="match status" value="1"/>
</dbReference>
<proteinExistence type="predicted"/>
<dbReference type="Proteomes" id="UP000261764">
    <property type="component" value="Chromosome I"/>
</dbReference>
<dbReference type="GO" id="GO:0005524">
    <property type="term" value="F:ATP binding"/>
    <property type="evidence" value="ECO:0007669"/>
    <property type="project" value="UniProtKB-KW"/>
</dbReference>
<dbReference type="InterPro" id="IPR001977">
    <property type="entry name" value="Depp_CoAkinase"/>
</dbReference>
<dbReference type="AlphaFoldDB" id="A0A292IJ44"/>
<protein>
    <recommendedName>
        <fullName evidence="3">Dephospho-CoA kinase</fullName>
        <ecNumber evidence="3">2.7.1.24</ecNumber>
    </recommendedName>
</protein>
<dbReference type="SUPFAM" id="SSF52540">
    <property type="entry name" value="P-loop containing nucleoside triphosphate hydrolases"/>
    <property type="match status" value="1"/>
</dbReference>
<dbReference type="PROSITE" id="PS51219">
    <property type="entry name" value="DPCK"/>
    <property type="match status" value="1"/>
</dbReference>
<sequence length="188" mass="22034">MLIAITGISGVGKTTILKNKLFENIHKYFLDEYVHFLYLKDQIGYKIIKKKFGNQYVNNNHVDREKLGNLVFTNPLMLAKLNNALKPIIREHLTNLSKIHENDLVLVETAFSQYIIENYYDLFYRKILVTSQRKQKQLTNQIRFAYLSTYELNILNKNSSNNFDLTIENNQTVEVAAICLQTYLNSLY</sequence>
<dbReference type="CDD" id="cd02022">
    <property type="entry name" value="DPCK"/>
    <property type="match status" value="1"/>
</dbReference>
<dbReference type="InterPro" id="IPR027417">
    <property type="entry name" value="P-loop_NTPase"/>
</dbReference>
<name>A0A292IJ44_9MOLU</name>
<dbReference type="GO" id="GO:0004140">
    <property type="term" value="F:dephospho-CoA kinase activity"/>
    <property type="evidence" value="ECO:0007669"/>
    <property type="project" value="UniProtKB-UniRule"/>
</dbReference>
<accession>A0A292IJ44</accession>
<evidence type="ECO:0000313" key="5">
    <source>
        <dbReference type="Proteomes" id="UP000261764"/>
    </source>
</evidence>
<evidence type="ECO:0000313" key="4">
    <source>
        <dbReference type="EMBL" id="CDN40705.1"/>
    </source>
</evidence>
<dbReference type="GO" id="GO:0015937">
    <property type="term" value="P:coenzyme A biosynthetic process"/>
    <property type="evidence" value="ECO:0007669"/>
    <property type="project" value="UniProtKB-UniRule"/>
</dbReference>
<keyword evidence="5" id="KW-1185">Reference proteome</keyword>
<evidence type="ECO:0000256" key="2">
    <source>
        <dbReference type="ARBA" id="ARBA00022840"/>
    </source>
</evidence>
<keyword evidence="2" id="KW-0067">ATP-binding</keyword>
<dbReference type="EMBL" id="HG937516">
    <property type="protein sequence ID" value="CDN40705.1"/>
    <property type="molecule type" value="Genomic_DNA"/>
</dbReference>
<evidence type="ECO:0000256" key="3">
    <source>
        <dbReference type="NCBIfam" id="TIGR00152"/>
    </source>
</evidence>
<dbReference type="NCBIfam" id="TIGR00152">
    <property type="entry name" value="dephospho-CoA kinase"/>
    <property type="match status" value="1"/>
</dbReference>
<reference evidence="4 5" key="1">
    <citation type="journal article" date="2015" name="Clin. Infect. Dis.">
        <title>Genomic Investigations unmask Mycoplasma amphoriforme, a new respiratory pathogen.</title>
        <authorList>
            <person name="Gillespie S.H."/>
            <person name="Ling C.L."/>
            <person name="Oravcova K."/>
            <person name="Pinheiro M."/>
            <person name="Wells L."/>
            <person name="Bryant J.M."/>
            <person name="McHugh T.D."/>
            <person name="Bebear C."/>
            <person name="Webster D."/>
            <person name="Harris S.R."/>
            <person name="Seth-Smith H.M."/>
            <person name="Thomson N.R."/>
        </authorList>
    </citation>
    <scope>NUCLEOTIDE SEQUENCE [LARGE SCALE GENOMIC DNA]</scope>
    <source>
        <strain evidence="4 5">A39</strain>
    </source>
</reference>
<dbReference type="KEGG" id="mamp:MAMA39_05880"/>
<evidence type="ECO:0000256" key="1">
    <source>
        <dbReference type="ARBA" id="ARBA00022741"/>
    </source>
</evidence>
<organism evidence="4 5">
    <name type="scientific">Mycoplasma amphoriforme A39</name>
    <dbReference type="NCBI Taxonomy" id="572419"/>
    <lineage>
        <taxon>Bacteria</taxon>
        <taxon>Bacillati</taxon>
        <taxon>Mycoplasmatota</taxon>
        <taxon>Mollicutes</taxon>
        <taxon>Mycoplasmataceae</taxon>
        <taxon>Mycoplasma</taxon>
    </lineage>
</organism>
<dbReference type="GO" id="GO:0005737">
    <property type="term" value="C:cytoplasm"/>
    <property type="evidence" value="ECO:0007669"/>
    <property type="project" value="UniProtKB-UniRule"/>
</dbReference>